<keyword evidence="3" id="KW-1185">Reference proteome</keyword>
<sequence length="106" mass="12176">MPSLKLPTYFGLPWPEPDLPPGEPEWMYYEIDVSRDAVCRSIEVFPDGRIERNSIEIEERGGRDCPSLIDVALKDGFEGTEPREMSRADFEKLWLNGVDTPFWNVG</sequence>
<evidence type="ECO:0000259" key="1">
    <source>
        <dbReference type="Pfam" id="PF21812"/>
    </source>
</evidence>
<dbReference type="EMBL" id="JACIEH010000003">
    <property type="protein sequence ID" value="MBB4100464.1"/>
    <property type="molecule type" value="Genomic_DNA"/>
</dbReference>
<protein>
    <recommendedName>
        <fullName evidence="1">DUF6881 domain-containing protein</fullName>
    </recommendedName>
</protein>
<evidence type="ECO:0000313" key="3">
    <source>
        <dbReference type="Proteomes" id="UP000557392"/>
    </source>
</evidence>
<reference evidence="2 3" key="1">
    <citation type="submission" date="2020-08" db="EMBL/GenBank/DDBJ databases">
        <title>Genomic Encyclopedia of Type Strains, Phase IV (KMG-IV): sequencing the most valuable type-strain genomes for metagenomic binning, comparative biology and taxonomic classification.</title>
        <authorList>
            <person name="Goeker M."/>
        </authorList>
    </citation>
    <scope>NUCLEOTIDE SEQUENCE [LARGE SCALE GENOMIC DNA]</scope>
    <source>
        <strain evidence="2 3">DSM 101806</strain>
    </source>
</reference>
<comment type="caution">
    <text evidence="2">The sequence shown here is derived from an EMBL/GenBank/DDBJ whole genome shotgun (WGS) entry which is preliminary data.</text>
</comment>
<accession>A0A7W6NZA8</accession>
<dbReference type="InterPro" id="IPR049248">
    <property type="entry name" value="DUF6881"/>
</dbReference>
<proteinExistence type="predicted"/>
<dbReference type="Pfam" id="PF21812">
    <property type="entry name" value="DUF6881"/>
    <property type="match status" value="1"/>
</dbReference>
<dbReference type="Proteomes" id="UP000557392">
    <property type="component" value="Unassembled WGS sequence"/>
</dbReference>
<organism evidence="2 3">
    <name type="scientific">Sphingomonas kyeonggiensis</name>
    <dbReference type="NCBI Taxonomy" id="1268553"/>
    <lineage>
        <taxon>Bacteria</taxon>
        <taxon>Pseudomonadati</taxon>
        <taxon>Pseudomonadota</taxon>
        <taxon>Alphaproteobacteria</taxon>
        <taxon>Sphingomonadales</taxon>
        <taxon>Sphingomonadaceae</taxon>
        <taxon>Sphingomonas</taxon>
    </lineage>
</organism>
<evidence type="ECO:0000313" key="2">
    <source>
        <dbReference type="EMBL" id="MBB4100464.1"/>
    </source>
</evidence>
<dbReference type="RefSeq" id="WP_183999754.1">
    <property type="nucleotide sequence ID" value="NZ_JACIEH010000003.1"/>
</dbReference>
<feature type="domain" description="DUF6881" evidence="1">
    <location>
        <begin position="22"/>
        <end position="96"/>
    </location>
</feature>
<dbReference type="AlphaFoldDB" id="A0A7W6NZA8"/>
<gene>
    <name evidence="2" type="ORF">GGR46_004036</name>
</gene>
<name>A0A7W6NZA8_9SPHN</name>